<protein>
    <submittedName>
        <fullName evidence="4">Metal binding domain of Ada-domain-containing protein</fullName>
    </submittedName>
</protein>
<accession>A0ABR4I0L7</accession>
<dbReference type="InterPro" id="IPR004026">
    <property type="entry name" value="Ada_DNA_repair_Zn-bd"/>
</dbReference>
<dbReference type="Pfam" id="PF02805">
    <property type="entry name" value="Ada_Zn_binding"/>
    <property type="match status" value="1"/>
</dbReference>
<name>A0ABR4I0L7_9EURO</name>
<dbReference type="Gene3D" id="3.40.10.10">
    <property type="entry name" value="DNA Methylphosphotriester Repair Domain"/>
    <property type="match status" value="1"/>
</dbReference>
<dbReference type="Gene3D" id="1.10.10.60">
    <property type="entry name" value="Homeodomain-like"/>
    <property type="match status" value="1"/>
</dbReference>
<evidence type="ECO:0000256" key="2">
    <source>
        <dbReference type="SAM" id="MobiDB-lite"/>
    </source>
</evidence>
<dbReference type="Proteomes" id="UP001610335">
    <property type="component" value="Unassembled WGS sequence"/>
</dbReference>
<evidence type="ECO:0000313" key="4">
    <source>
        <dbReference type="EMBL" id="KAL2821290.1"/>
    </source>
</evidence>
<dbReference type="SUPFAM" id="SSF57884">
    <property type="entry name" value="Ada DNA repair protein, N-terminal domain (N-Ada 10)"/>
    <property type="match status" value="1"/>
</dbReference>
<reference evidence="4 5" key="1">
    <citation type="submission" date="2024-07" db="EMBL/GenBank/DDBJ databases">
        <title>Section-level genome sequencing and comparative genomics of Aspergillus sections Usti and Cavernicolus.</title>
        <authorList>
            <consortium name="Lawrence Berkeley National Laboratory"/>
            <person name="Nybo J.L."/>
            <person name="Vesth T.C."/>
            <person name="Theobald S."/>
            <person name="Frisvad J.C."/>
            <person name="Larsen T.O."/>
            <person name="Kjaerboelling I."/>
            <person name="Rothschild-Mancinelli K."/>
            <person name="Lyhne E.K."/>
            <person name="Kogle M.E."/>
            <person name="Barry K."/>
            <person name="Clum A."/>
            <person name="Na H."/>
            <person name="Ledsgaard L."/>
            <person name="Lin J."/>
            <person name="Lipzen A."/>
            <person name="Kuo A."/>
            <person name="Riley R."/>
            <person name="Mondo S."/>
            <person name="LaButti K."/>
            <person name="Haridas S."/>
            <person name="Pangalinan J."/>
            <person name="Salamov A.A."/>
            <person name="Simmons B.A."/>
            <person name="Magnuson J.K."/>
            <person name="Chen J."/>
            <person name="Drula E."/>
            <person name="Henrissat B."/>
            <person name="Wiebenga A."/>
            <person name="Lubbers R.J."/>
            <person name="Gomes A.C."/>
            <person name="Makela M.R."/>
            <person name="Stajich J."/>
            <person name="Grigoriev I.V."/>
            <person name="Mortensen U.H."/>
            <person name="De vries R.P."/>
            <person name="Baker S.E."/>
            <person name="Andersen M.R."/>
        </authorList>
    </citation>
    <scope>NUCLEOTIDE SEQUENCE [LARGE SCALE GENOMIC DNA]</scope>
    <source>
        <strain evidence="4 5">CBS 600.67</strain>
    </source>
</reference>
<keyword evidence="5" id="KW-1185">Reference proteome</keyword>
<feature type="domain" description="Ada DNA repair metal-binding" evidence="3">
    <location>
        <begin position="23"/>
        <end position="87"/>
    </location>
</feature>
<comment type="caution">
    <text evidence="4">The sequence shown here is derived from an EMBL/GenBank/DDBJ whole genome shotgun (WGS) entry which is preliminary data.</text>
</comment>
<evidence type="ECO:0000259" key="3">
    <source>
        <dbReference type="Pfam" id="PF02805"/>
    </source>
</evidence>
<dbReference type="InterPro" id="IPR035451">
    <property type="entry name" value="Ada-like_dom_sf"/>
</dbReference>
<keyword evidence="1" id="KW-0010">Activator</keyword>
<evidence type="ECO:0000256" key="1">
    <source>
        <dbReference type="ARBA" id="ARBA00023159"/>
    </source>
</evidence>
<evidence type="ECO:0000313" key="5">
    <source>
        <dbReference type="Proteomes" id="UP001610335"/>
    </source>
</evidence>
<sequence>MRPQLSSIPPPSPPSYKYQTPHSRWHALTHRTPQSHTSFLYGVKSTKIYCRPTCTARLARRANVIFYDTVEEARRDGFRPCRRCQPDNVAFVGEGEEVVARVMALLVRGQNEKEEEEKKKKKKRGLKEVAGEVGVSPSWLARVFKRVMGSTVGEYLAEFERGPRMTPSGDEMMMQVGDVGGSEEFDLDEWFWTEEFLNDRAQPCGGGVSISLPAG</sequence>
<proteinExistence type="predicted"/>
<dbReference type="EMBL" id="JBFXLS010000065">
    <property type="protein sequence ID" value="KAL2821290.1"/>
    <property type="molecule type" value="Genomic_DNA"/>
</dbReference>
<organism evidence="4 5">
    <name type="scientific">Aspergillus cavernicola</name>
    <dbReference type="NCBI Taxonomy" id="176166"/>
    <lineage>
        <taxon>Eukaryota</taxon>
        <taxon>Fungi</taxon>
        <taxon>Dikarya</taxon>
        <taxon>Ascomycota</taxon>
        <taxon>Pezizomycotina</taxon>
        <taxon>Eurotiomycetes</taxon>
        <taxon>Eurotiomycetidae</taxon>
        <taxon>Eurotiales</taxon>
        <taxon>Aspergillaceae</taxon>
        <taxon>Aspergillus</taxon>
        <taxon>Aspergillus subgen. Nidulantes</taxon>
    </lineage>
</organism>
<gene>
    <name evidence="4" type="ORF">BDW59DRAFT_164321</name>
</gene>
<feature type="region of interest" description="Disordered" evidence="2">
    <location>
        <begin position="1"/>
        <end position="20"/>
    </location>
</feature>